<organism evidence="2 3">
    <name type="scientific">Streptomyces milbemycinicus</name>
    <dbReference type="NCBI Taxonomy" id="476552"/>
    <lineage>
        <taxon>Bacteria</taxon>
        <taxon>Bacillati</taxon>
        <taxon>Actinomycetota</taxon>
        <taxon>Actinomycetes</taxon>
        <taxon>Kitasatosporales</taxon>
        <taxon>Streptomycetaceae</taxon>
        <taxon>Streptomyces</taxon>
    </lineage>
</organism>
<protein>
    <submittedName>
        <fullName evidence="2">Uncharacterized protein</fullName>
    </submittedName>
</protein>
<keyword evidence="3" id="KW-1185">Reference proteome</keyword>
<evidence type="ECO:0000256" key="1">
    <source>
        <dbReference type="SAM" id="MobiDB-lite"/>
    </source>
</evidence>
<dbReference type="Proteomes" id="UP001620295">
    <property type="component" value="Unassembled WGS sequence"/>
</dbReference>
<gene>
    <name evidence="2" type="ORF">ACI2L5_16640</name>
</gene>
<evidence type="ECO:0000313" key="3">
    <source>
        <dbReference type="Proteomes" id="UP001620295"/>
    </source>
</evidence>
<comment type="caution">
    <text evidence="2">The sequence shown here is derived from an EMBL/GenBank/DDBJ whole genome shotgun (WGS) entry which is preliminary data.</text>
</comment>
<name>A0ABW8LKV3_9ACTN</name>
<feature type="compositionally biased region" description="Gly residues" evidence="1">
    <location>
        <begin position="30"/>
        <end position="41"/>
    </location>
</feature>
<sequence length="54" mass="5180">MAVPASALPTARQANIHPASAAEPCSGARGQAGGGNGGEQGRCGQRHAVAVAVD</sequence>
<dbReference type="EMBL" id="JBJDQH010000005">
    <property type="protein sequence ID" value="MFK4266551.1"/>
    <property type="molecule type" value="Genomic_DNA"/>
</dbReference>
<dbReference type="RefSeq" id="WP_358636013.1">
    <property type="nucleotide sequence ID" value="NZ_JBFAEV010000008.1"/>
</dbReference>
<evidence type="ECO:0000313" key="2">
    <source>
        <dbReference type="EMBL" id="MFK4266551.1"/>
    </source>
</evidence>
<accession>A0ABW8LKV3</accession>
<proteinExistence type="predicted"/>
<feature type="region of interest" description="Disordered" evidence="1">
    <location>
        <begin position="1"/>
        <end position="54"/>
    </location>
</feature>
<reference evidence="2 3" key="1">
    <citation type="submission" date="2024-11" db="EMBL/GenBank/DDBJ databases">
        <title>The Natural Products Discovery Center: Release of the First 8490 Sequenced Strains for Exploring Actinobacteria Biosynthetic Diversity.</title>
        <authorList>
            <person name="Kalkreuter E."/>
            <person name="Kautsar S.A."/>
            <person name="Yang D."/>
            <person name="Bader C.D."/>
            <person name="Teijaro C.N."/>
            <person name="Fluegel L."/>
            <person name="Davis C.M."/>
            <person name="Simpson J.R."/>
            <person name="Lauterbach L."/>
            <person name="Steele A.D."/>
            <person name="Gui C."/>
            <person name="Meng S."/>
            <person name="Li G."/>
            <person name="Viehrig K."/>
            <person name="Ye F."/>
            <person name="Su P."/>
            <person name="Kiefer A.F."/>
            <person name="Nichols A."/>
            <person name="Cepeda A.J."/>
            <person name="Yan W."/>
            <person name="Fan B."/>
            <person name="Jiang Y."/>
            <person name="Adhikari A."/>
            <person name="Zheng C.-J."/>
            <person name="Schuster L."/>
            <person name="Cowan T.M."/>
            <person name="Smanski M.J."/>
            <person name="Chevrette M.G."/>
            <person name="De Carvalho L.P.S."/>
            <person name="Shen B."/>
        </authorList>
    </citation>
    <scope>NUCLEOTIDE SEQUENCE [LARGE SCALE GENOMIC DNA]</scope>
    <source>
        <strain evidence="2 3">NPDC020863</strain>
    </source>
</reference>